<protein>
    <recommendedName>
        <fullName evidence="3">Nuclease SbcCD subunit C</fullName>
    </recommendedName>
</protein>
<evidence type="ECO:0000256" key="11">
    <source>
        <dbReference type="ARBA" id="ARBA00023054"/>
    </source>
</evidence>
<dbReference type="GO" id="GO:0005524">
    <property type="term" value="F:ATP binding"/>
    <property type="evidence" value="ECO:0007669"/>
    <property type="project" value="UniProtKB-KW"/>
</dbReference>
<evidence type="ECO:0000256" key="10">
    <source>
        <dbReference type="ARBA" id="ARBA00022840"/>
    </source>
</evidence>
<evidence type="ECO:0000256" key="3">
    <source>
        <dbReference type="ARBA" id="ARBA00013368"/>
    </source>
</evidence>
<dbReference type="InterPro" id="IPR027417">
    <property type="entry name" value="P-loop_NTPase"/>
</dbReference>
<dbReference type="GO" id="GO:0006260">
    <property type="term" value="P:DNA replication"/>
    <property type="evidence" value="ECO:0007669"/>
    <property type="project" value="UniProtKB-KW"/>
</dbReference>
<dbReference type="Gene3D" id="3.40.50.300">
    <property type="entry name" value="P-loop containing nucleotide triphosphate hydrolases"/>
    <property type="match status" value="1"/>
</dbReference>
<keyword evidence="7" id="KW-0255">Endonuclease</keyword>
<dbReference type="RefSeq" id="WP_279535482.1">
    <property type="nucleotide sequence ID" value="NZ_CVUQ01000184.1"/>
</dbReference>
<evidence type="ECO:0000256" key="4">
    <source>
        <dbReference type="ARBA" id="ARBA00022705"/>
    </source>
</evidence>
<dbReference type="PANTHER" id="PTHR32114">
    <property type="entry name" value="ABC TRANSPORTER ABCH.3"/>
    <property type="match status" value="1"/>
</dbReference>
<comment type="function">
    <text evidence="13">SbcCD cleaves DNA hairpin structures. These structures can inhibit DNA replication and are intermediates in certain DNA recombination reactions. The complex acts as a 3'-&gt;5' double strand exonuclease that can open hairpins. It also has a 5' single-strand endonuclease activity.</text>
</comment>
<keyword evidence="4" id="KW-0235">DNA replication</keyword>
<evidence type="ECO:0000313" key="15">
    <source>
        <dbReference type="EMBL" id="KAB0761317.1"/>
    </source>
</evidence>
<dbReference type="GO" id="GO:0006310">
    <property type="term" value="P:DNA recombination"/>
    <property type="evidence" value="ECO:0007669"/>
    <property type="project" value="UniProtKB-KW"/>
</dbReference>
<evidence type="ECO:0000256" key="13">
    <source>
        <dbReference type="ARBA" id="ARBA00055999"/>
    </source>
</evidence>
<evidence type="ECO:0000256" key="5">
    <source>
        <dbReference type="ARBA" id="ARBA00022722"/>
    </source>
</evidence>
<dbReference type="GO" id="GO:0004527">
    <property type="term" value="F:exonuclease activity"/>
    <property type="evidence" value="ECO:0007669"/>
    <property type="project" value="UniProtKB-KW"/>
</dbReference>
<dbReference type="GO" id="GO:0004519">
    <property type="term" value="F:endonuclease activity"/>
    <property type="evidence" value="ECO:0007669"/>
    <property type="project" value="UniProtKB-KW"/>
</dbReference>
<evidence type="ECO:0000256" key="2">
    <source>
        <dbReference type="ARBA" id="ARBA00011322"/>
    </source>
</evidence>
<gene>
    <name evidence="15" type="ORF">F7O97_22835</name>
</gene>
<keyword evidence="12" id="KW-0233">DNA recombination</keyword>
<keyword evidence="6" id="KW-0547">Nucleotide-binding</keyword>
<evidence type="ECO:0000256" key="6">
    <source>
        <dbReference type="ARBA" id="ARBA00022741"/>
    </source>
</evidence>
<name>A0A643IZ05_PSEAI</name>
<comment type="caution">
    <text evidence="15">The sequence shown here is derived from an EMBL/GenBank/DDBJ whole genome shotgun (WGS) entry which is preliminary data.</text>
</comment>
<sequence length="243" mass="27582">RQQTLEAERQAQLLQHRRQRPETDREALEDNLRQQRERLAASEQAYLDTYSQLQADNQRREQSQALLAELERARAEFRRWGRLNELIGSSSGDKFRRIAQGYNLDLLVQHSNVQLRQLARRYRLQRGGSELGLLVVDTEMGDELRSVYSLSGGETFLISLALALGLASMASSKLRIESLFIDEGFGSLDPESLQLAMDALDNLQAQGRKVAVISHVQEMHERIPVQVRVQREGNGMSSLKVVG</sequence>
<keyword evidence="10" id="KW-0067">ATP-binding</keyword>
<dbReference type="Pfam" id="PF13558">
    <property type="entry name" value="SbcC_Walker_B"/>
    <property type="match status" value="1"/>
</dbReference>
<keyword evidence="5" id="KW-0540">Nuclease</keyword>
<evidence type="ECO:0000256" key="9">
    <source>
        <dbReference type="ARBA" id="ARBA00022839"/>
    </source>
</evidence>
<keyword evidence="8" id="KW-0378">Hydrolase</keyword>
<evidence type="ECO:0000256" key="12">
    <source>
        <dbReference type="ARBA" id="ARBA00023172"/>
    </source>
</evidence>
<reference evidence="15" key="1">
    <citation type="submission" date="2019-09" db="EMBL/GenBank/DDBJ databases">
        <title>Whole genome sequence analysis of bacterial isolates in patients.</title>
        <authorList>
            <person name="Jeong K.C."/>
        </authorList>
    </citation>
    <scope>NUCLEOTIDE SEQUENCE</scope>
    <source>
        <strain evidence="15">KCJ3K105</strain>
    </source>
</reference>
<feature type="non-terminal residue" evidence="15">
    <location>
        <position position="1"/>
    </location>
</feature>
<accession>A0A643IZ05</accession>
<evidence type="ECO:0000256" key="14">
    <source>
        <dbReference type="SAM" id="MobiDB-lite"/>
    </source>
</evidence>
<dbReference type="SUPFAM" id="SSF52540">
    <property type="entry name" value="P-loop containing nucleoside triphosphate hydrolases"/>
    <property type="match status" value="1"/>
</dbReference>
<keyword evidence="11" id="KW-0175">Coiled coil</keyword>
<feature type="compositionally biased region" description="Basic and acidic residues" evidence="14">
    <location>
        <begin position="20"/>
        <end position="30"/>
    </location>
</feature>
<comment type="subunit">
    <text evidence="2">Heterodimer of SbcC and SbcD.</text>
</comment>
<evidence type="ECO:0000256" key="7">
    <source>
        <dbReference type="ARBA" id="ARBA00022759"/>
    </source>
</evidence>
<dbReference type="FunFam" id="3.40.50.300:FF:001446">
    <property type="entry name" value="DsDNA exonuclease SbcC"/>
    <property type="match status" value="1"/>
</dbReference>
<organism evidence="15">
    <name type="scientific">Pseudomonas aeruginosa</name>
    <dbReference type="NCBI Taxonomy" id="287"/>
    <lineage>
        <taxon>Bacteria</taxon>
        <taxon>Pseudomonadati</taxon>
        <taxon>Pseudomonadota</taxon>
        <taxon>Gammaproteobacteria</taxon>
        <taxon>Pseudomonadales</taxon>
        <taxon>Pseudomonadaceae</taxon>
        <taxon>Pseudomonas</taxon>
    </lineage>
</organism>
<comment type="similarity">
    <text evidence="1">Belongs to the SMC family. SbcC subfamily.</text>
</comment>
<keyword evidence="9" id="KW-0269">Exonuclease</keyword>
<evidence type="ECO:0000256" key="1">
    <source>
        <dbReference type="ARBA" id="ARBA00006930"/>
    </source>
</evidence>
<dbReference type="PANTHER" id="PTHR32114:SF2">
    <property type="entry name" value="ABC TRANSPORTER ABCH.3"/>
    <property type="match status" value="1"/>
</dbReference>
<proteinExistence type="inferred from homology"/>
<evidence type="ECO:0000256" key="8">
    <source>
        <dbReference type="ARBA" id="ARBA00022801"/>
    </source>
</evidence>
<feature type="region of interest" description="Disordered" evidence="14">
    <location>
        <begin position="1"/>
        <end position="30"/>
    </location>
</feature>
<dbReference type="AlphaFoldDB" id="A0A643IZ05"/>
<dbReference type="EMBL" id="VZIV01000055">
    <property type="protein sequence ID" value="KAB0761317.1"/>
    <property type="molecule type" value="Genomic_DNA"/>
</dbReference>